<accession>A0AC35UC19</accession>
<organism evidence="1 2">
    <name type="scientific">Rhabditophanes sp. KR3021</name>
    <dbReference type="NCBI Taxonomy" id="114890"/>
    <lineage>
        <taxon>Eukaryota</taxon>
        <taxon>Metazoa</taxon>
        <taxon>Ecdysozoa</taxon>
        <taxon>Nematoda</taxon>
        <taxon>Chromadorea</taxon>
        <taxon>Rhabditida</taxon>
        <taxon>Tylenchina</taxon>
        <taxon>Panagrolaimomorpha</taxon>
        <taxon>Strongyloidoidea</taxon>
        <taxon>Alloionematidae</taxon>
        <taxon>Rhabditophanes</taxon>
    </lineage>
</organism>
<evidence type="ECO:0000313" key="2">
    <source>
        <dbReference type="WBParaSite" id="RSKR_0001008700.1"/>
    </source>
</evidence>
<evidence type="ECO:0000313" key="1">
    <source>
        <dbReference type="Proteomes" id="UP000095286"/>
    </source>
</evidence>
<reference evidence="2" key="1">
    <citation type="submission" date="2016-11" db="UniProtKB">
        <authorList>
            <consortium name="WormBaseParasite"/>
        </authorList>
    </citation>
    <scope>IDENTIFICATION</scope>
    <source>
        <strain evidence="2">KR3021</strain>
    </source>
</reference>
<dbReference type="WBParaSite" id="RSKR_0001008700.1">
    <property type="protein sequence ID" value="RSKR_0001008700.1"/>
    <property type="gene ID" value="RSKR_0001008700"/>
</dbReference>
<sequence>MQVKYRKFERNGEGTIEATLSSDEDMWHFYNLIRAGDTVTSFTSRRVVKVNAKGQNESEVMKMTIALKVVKISFDATTCEMHLNGMNQTESKFIKNNQFHTLDILKDQKFLLYKEMWDVIDIKRLEEAKTSQDARADTAVVMMHEGVANLFLVSNNLTFNKATLNMPITGKRTGHASKKSAQMEKFHHDLATSFLKHVDFKVIKIVLIASASTYKVNFLKYLQQFAINRETPLKKDDLNKFVLVDAASGFKESLKDILNNPDIMSRVNKKKTQIEMDQMKEFEDLMLSDSDRAYYGPDDVFKIHQQGCIDKLLISDTWFRSFNLDVRKKYVNLVRDLEKNGKKVFIYSSQHVSGQQLDSYTGIAAILKYPFSNAEAYNQKYADPEVDNIINRVLAAHEN</sequence>
<dbReference type="Proteomes" id="UP000095286">
    <property type="component" value="Unplaced"/>
</dbReference>
<proteinExistence type="predicted"/>
<protein>
    <submittedName>
        <fullName evidence="2">ERF1_1 domain-containing protein</fullName>
    </submittedName>
</protein>
<name>A0AC35UC19_9BILA</name>